<dbReference type="AlphaFoldDB" id="G0QMF7"/>
<dbReference type="InterPro" id="IPR026983">
    <property type="entry name" value="DHC"/>
</dbReference>
<dbReference type="eggNOG" id="KOG3595">
    <property type="taxonomic scope" value="Eukaryota"/>
</dbReference>
<dbReference type="InterPro" id="IPR027417">
    <property type="entry name" value="P-loop_NTPase"/>
</dbReference>
<organism evidence="1 2">
    <name type="scientific">Ichthyophthirius multifiliis</name>
    <name type="common">White spot disease agent</name>
    <name type="synonym">Ich</name>
    <dbReference type="NCBI Taxonomy" id="5932"/>
    <lineage>
        <taxon>Eukaryota</taxon>
        <taxon>Sar</taxon>
        <taxon>Alveolata</taxon>
        <taxon>Ciliophora</taxon>
        <taxon>Intramacronucleata</taxon>
        <taxon>Oligohymenophorea</taxon>
        <taxon>Hymenostomatida</taxon>
        <taxon>Ophryoglenina</taxon>
        <taxon>Ichthyophthirius</taxon>
    </lineage>
</organism>
<dbReference type="GO" id="GO:0030286">
    <property type="term" value="C:dynein complex"/>
    <property type="evidence" value="ECO:0007669"/>
    <property type="project" value="InterPro"/>
</dbReference>
<dbReference type="InParanoid" id="G0QMF7"/>
<gene>
    <name evidence="1" type="ORF">IMG5_048340</name>
</gene>
<reference evidence="1 2" key="1">
    <citation type="submission" date="2011-07" db="EMBL/GenBank/DDBJ databases">
        <authorList>
            <person name="Coyne R."/>
            <person name="Brami D."/>
            <person name="Johnson J."/>
            <person name="Hostetler J."/>
            <person name="Hannick L."/>
            <person name="Clark T."/>
            <person name="Cassidy-Hanley D."/>
            <person name="Inman J."/>
        </authorList>
    </citation>
    <scope>NUCLEOTIDE SEQUENCE [LARGE SCALE GENOMIC DNA]</scope>
    <source>
        <strain evidence="1 2">G5</strain>
    </source>
</reference>
<sequence length="101" mass="12097">MPAKEKYGAQPPIELLRQWMDNMGWYDLQDKTWKFLNDIIFITAMLPPTGGRNSVTLRILCLNQQKIYEIKLQILQSNYIKEFKTQNNYYQHLQNPTIYII</sequence>
<dbReference type="PANTHER" id="PTHR22878:SF68">
    <property type="entry name" value="DYNEIN HEAVY CHAIN 6, AXONEMAL-LIKE"/>
    <property type="match status" value="1"/>
</dbReference>
<dbReference type="OrthoDB" id="447753at2759"/>
<dbReference type="GO" id="GO:0045505">
    <property type="term" value="F:dynein intermediate chain binding"/>
    <property type="evidence" value="ECO:0007669"/>
    <property type="project" value="InterPro"/>
</dbReference>
<name>G0QMF7_ICHMU</name>
<accession>G0QMF7</accession>
<dbReference type="GeneID" id="14909776"/>
<dbReference type="EMBL" id="GL983418">
    <property type="protein sequence ID" value="EGR33592.1"/>
    <property type="molecule type" value="Genomic_DNA"/>
</dbReference>
<dbReference type="RefSeq" id="XP_004037578.1">
    <property type="nucleotide sequence ID" value="XM_004037530.1"/>
</dbReference>
<proteinExistence type="predicted"/>
<dbReference type="Proteomes" id="UP000008983">
    <property type="component" value="Unassembled WGS sequence"/>
</dbReference>
<evidence type="ECO:0000313" key="1">
    <source>
        <dbReference type="EMBL" id="EGR33592.1"/>
    </source>
</evidence>
<dbReference type="PANTHER" id="PTHR22878">
    <property type="entry name" value="DYNEIN HEAVY CHAIN 6, AXONEMAL-LIKE-RELATED"/>
    <property type="match status" value="1"/>
</dbReference>
<dbReference type="GO" id="GO:0007018">
    <property type="term" value="P:microtubule-based movement"/>
    <property type="evidence" value="ECO:0007669"/>
    <property type="project" value="InterPro"/>
</dbReference>
<keyword evidence="2" id="KW-1185">Reference proteome</keyword>
<dbReference type="Gene3D" id="3.40.50.300">
    <property type="entry name" value="P-loop containing nucleotide triphosphate hydrolases"/>
    <property type="match status" value="1"/>
</dbReference>
<evidence type="ECO:0000313" key="2">
    <source>
        <dbReference type="Proteomes" id="UP000008983"/>
    </source>
</evidence>
<protein>
    <submittedName>
        <fullName evidence="1">Uncharacterized protein</fullName>
    </submittedName>
</protein>
<dbReference type="STRING" id="857967.G0QMF7"/>
<dbReference type="Pfam" id="PF12775">
    <property type="entry name" value="AAA_7"/>
    <property type="match status" value="1"/>
</dbReference>
<dbReference type="GO" id="GO:0051959">
    <property type="term" value="F:dynein light intermediate chain binding"/>
    <property type="evidence" value="ECO:0007669"/>
    <property type="project" value="InterPro"/>
</dbReference>